<evidence type="ECO:0000256" key="8">
    <source>
        <dbReference type="SAM" id="MobiDB-lite"/>
    </source>
</evidence>
<dbReference type="SUPFAM" id="SSF52743">
    <property type="entry name" value="Subtilisin-like"/>
    <property type="match status" value="1"/>
</dbReference>
<feature type="compositionally biased region" description="Polar residues" evidence="8">
    <location>
        <begin position="261"/>
        <end position="273"/>
    </location>
</feature>
<reference evidence="10" key="1">
    <citation type="journal article" date="2023" name="IMA Fungus">
        <title>Comparative genomic study of the Penicillium genus elucidates a diverse pangenome and 15 lateral gene transfer events.</title>
        <authorList>
            <person name="Petersen C."/>
            <person name="Sorensen T."/>
            <person name="Nielsen M.R."/>
            <person name="Sondergaard T.E."/>
            <person name="Sorensen J.L."/>
            <person name="Fitzpatrick D.A."/>
            <person name="Frisvad J.C."/>
            <person name="Nielsen K.L."/>
        </authorList>
    </citation>
    <scope>NUCLEOTIDE SEQUENCE</scope>
    <source>
        <strain evidence="10">IBT 17514</strain>
    </source>
</reference>
<keyword evidence="5 7" id="KW-0720">Serine protease</keyword>
<dbReference type="CDD" id="cd00306">
    <property type="entry name" value="Peptidases_S8_S53"/>
    <property type="match status" value="1"/>
</dbReference>
<dbReference type="PANTHER" id="PTHR43806">
    <property type="entry name" value="PEPTIDASE S8"/>
    <property type="match status" value="1"/>
</dbReference>
<evidence type="ECO:0000256" key="3">
    <source>
        <dbReference type="ARBA" id="ARBA00022729"/>
    </source>
</evidence>
<evidence type="ECO:0000256" key="6">
    <source>
        <dbReference type="ARBA" id="ARBA00023145"/>
    </source>
</evidence>
<gene>
    <name evidence="10" type="ORF">N7493_001636</name>
</gene>
<evidence type="ECO:0000256" key="5">
    <source>
        <dbReference type="ARBA" id="ARBA00022825"/>
    </source>
</evidence>
<dbReference type="InterPro" id="IPR000209">
    <property type="entry name" value="Peptidase_S8/S53_dom"/>
</dbReference>
<dbReference type="SUPFAM" id="SSF52540">
    <property type="entry name" value="P-loop containing nucleoside triphosphate hydrolases"/>
    <property type="match status" value="1"/>
</dbReference>
<evidence type="ECO:0000313" key="10">
    <source>
        <dbReference type="EMBL" id="KAJ5738481.1"/>
    </source>
</evidence>
<evidence type="ECO:0000313" key="11">
    <source>
        <dbReference type="Proteomes" id="UP001215712"/>
    </source>
</evidence>
<dbReference type="Gene3D" id="3.40.50.300">
    <property type="entry name" value="P-loop containing nucleotide triphosphate hydrolases"/>
    <property type="match status" value="1"/>
</dbReference>
<dbReference type="PROSITE" id="PS51892">
    <property type="entry name" value="SUBTILASE"/>
    <property type="match status" value="1"/>
</dbReference>
<feature type="active site" description="Charge relay system" evidence="7">
    <location>
        <position position="613"/>
    </location>
</feature>
<feature type="active site" description="Charge relay system" evidence="7">
    <location>
        <position position="381"/>
    </location>
</feature>
<dbReference type="Gene3D" id="3.40.50.200">
    <property type="entry name" value="Peptidase S8/S53 domain"/>
    <property type="match status" value="1"/>
</dbReference>
<feature type="domain" description="Peptidase S8/S53" evidence="9">
    <location>
        <begin position="375"/>
        <end position="628"/>
    </location>
</feature>
<accession>A0AAD6N0I9</accession>
<proteinExistence type="inferred from homology"/>
<protein>
    <recommendedName>
        <fullName evidence="9">Peptidase S8/S53 domain-containing protein</fullName>
    </recommendedName>
</protein>
<comment type="caution">
    <text evidence="10">The sequence shown here is derived from an EMBL/GenBank/DDBJ whole genome shotgun (WGS) entry which is preliminary data.</text>
</comment>
<keyword evidence="2 7" id="KW-0645">Protease</keyword>
<dbReference type="InterPro" id="IPR050131">
    <property type="entry name" value="Peptidase_S8_subtilisin-like"/>
</dbReference>
<dbReference type="InterPro" id="IPR027417">
    <property type="entry name" value="P-loop_NTPase"/>
</dbReference>
<sequence length="713" mass="80016">MFSAVHNDLGSWGSAFFMKGPPVEIHSGVSSKYTKHFCIEVSDVDSKLEKLFQFFSITTLGSTIVFVKSRKDMLKIFNRLTDDGWPVSIWWGSFPYSSSNDTTWFDKLCFDSRDFLFGSVKVMLASLDLQPKLNIWCRSVFLYDTPDTFGTYVHCVGRASYYRTSYVFTFIIQESEWDLSKLRAIETYFSTCSVHLKWTDMDGLEDLEWMMGDIKRQSLAIQIDKPGVQDGNGAVNQRSSLMDSIYANGVTAQNIKDALSPETSNSGPSNANPLSGKARDDSKKNADIHEGIHEVPKVPKAKSISAQRRHNKKDTSLTVASKASMKGKKKISGQKSPNVNPIDEDQLRVIPQGFFNELNDTIDGRLQFIEGEVPVRIAILDTGIDSNHEDFHKARPRRFTNDLQSEAADEEVPQKFRIKGRRNFCFDGAIDVKEKMIQEQDTNDCDGHGTQVAGIILRVAPNAELYIARICVGHDNTGSSISKDHPFRDPTPDVVAEALEWAIRQKVDIINMSLGFETSSKNVIQALKKAKNHNVLVLAAASNDGPIKDELAWPAKDPFLAIAIHSSKHGGRPSDTAADPQKGRYNFMVVGEDIISQRLSRKSGGFCLCTGSSFATPVATAMCALIIAFMRQELCEDEREATDAEIGAKCLWRVRNIDWMSRLLAEISKEREGFHLLHPKLFWRDYTDDRKRRPAAESRAQAWKMIEKALKHG</sequence>
<dbReference type="InterPro" id="IPR023827">
    <property type="entry name" value="Peptidase_S8_Asp-AS"/>
</dbReference>
<evidence type="ECO:0000256" key="4">
    <source>
        <dbReference type="ARBA" id="ARBA00022801"/>
    </source>
</evidence>
<reference evidence="10" key="2">
    <citation type="submission" date="2023-01" db="EMBL/GenBank/DDBJ databases">
        <authorList>
            <person name="Petersen C."/>
        </authorList>
    </citation>
    <scope>NUCLEOTIDE SEQUENCE</scope>
    <source>
        <strain evidence="10">IBT 17514</strain>
    </source>
</reference>
<keyword evidence="11" id="KW-1185">Reference proteome</keyword>
<feature type="active site" description="Charge relay system" evidence="7">
    <location>
        <position position="448"/>
    </location>
</feature>
<dbReference type="InterPro" id="IPR036852">
    <property type="entry name" value="Peptidase_S8/S53_dom_sf"/>
</dbReference>
<dbReference type="PRINTS" id="PR00723">
    <property type="entry name" value="SUBTILISIN"/>
</dbReference>
<dbReference type="AlphaFoldDB" id="A0AAD6N0I9"/>
<dbReference type="GO" id="GO:0006508">
    <property type="term" value="P:proteolysis"/>
    <property type="evidence" value="ECO:0007669"/>
    <property type="project" value="UniProtKB-KW"/>
</dbReference>
<dbReference type="PROSITE" id="PS00136">
    <property type="entry name" value="SUBTILASE_ASP"/>
    <property type="match status" value="1"/>
</dbReference>
<organism evidence="10 11">
    <name type="scientific">Penicillium malachiteum</name>
    <dbReference type="NCBI Taxonomy" id="1324776"/>
    <lineage>
        <taxon>Eukaryota</taxon>
        <taxon>Fungi</taxon>
        <taxon>Dikarya</taxon>
        <taxon>Ascomycota</taxon>
        <taxon>Pezizomycotina</taxon>
        <taxon>Eurotiomycetes</taxon>
        <taxon>Eurotiomycetidae</taxon>
        <taxon>Eurotiales</taxon>
        <taxon>Aspergillaceae</taxon>
        <taxon>Penicillium</taxon>
    </lineage>
</organism>
<name>A0AAD6N0I9_9EURO</name>
<comment type="similarity">
    <text evidence="1 7">Belongs to the peptidase S8 family.</text>
</comment>
<dbReference type="GO" id="GO:0004252">
    <property type="term" value="F:serine-type endopeptidase activity"/>
    <property type="evidence" value="ECO:0007669"/>
    <property type="project" value="UniProtKB-UniRule"/>
</dbReference>
<keyword evidence="4 7" id="KW-0378">Hydrolase</keyword>
<dbReference type="PANTHER" id="PTHR43806:SF11">
    <property type="entry name" value="CEREVISIN-RELATED"/>
    <property type="match status" value="1"/>
</dbReference>
<evidence type="ECO:0000256" key="7">
    <source>
        <dbReference type="PROSITE-ProRule" id="PRU01240"/>
    </source>
</evidence>
<evidence type="ECO:0000256" key="2">
    <source>
        <dbReference type="ARBA" id="ARBA00022670"/>
    </source>
</evidence>
<evidence type="ECO:0000256" key="1">
    <source>
        <dbReference type="ARBA" id="ARBA00011073"/>
    </source>
</evidence>
<feature type="region of interest" description="Disordered" evidence="8">
    <location>
        <begin position="258"/>
        <end position="342"/>
    </location>
</feature>
<dbReference type="InterPro" id="IPR015500">
    <property type="entry name" value="Peptidase_S8_subtilisin-rel"/>
</dbReference>
<dbReference type="Pfam" id="PF00082">
    <property type="entry name" value="Peptidase_S8"/>
    <property type="match status" value="1"/>
</dbReference>
<feature type="compositionally biased region" description="Basic and acidic residues" evidence="8">
    <location>
        <begin position="277"/>
        <end position="297"/>
    </location>
</feature>
<keyword evidence="6" id="KW-0865">Zymogen</keyword>
<dbReference type="Proteomes" id="UP001215712">
    <property type="component" value="Unassembled WGS sequence"/>
</dbReference>
<evidence type="ECO:0000259" key="9">
    <source>
        <dbReference type="Pfam" id="PF00082"/>
    </source>
</evidence>
<dbReference type="EMBL" id="JAQJAN010000002">
    <property type="protein sequence ID" value="KAJ5738481.1"/>
    <property type="molecule type" value="Genomic_DNA"/>
</dbReference>
<keyword evidence="3" id="KW-0732">Signal</keyword>